<keyword evidence="3" id="KW-1185">Reference proteome</keyword>
<keyword evidence="1" id="KW-1133">Transmembrane helix</keyword>
<keyword evidence="1" id="KW-0472">Membrane</keyword>
<proteinExistence type="predicted"/>
<dbReference type="AlphaFoldDB" id="A0A5N8V4Z5"/>
<accession>A0A5N8V4Z5</accession>
<feature type="transmembrane region" description="Helical" evidence="1">
    <location>
        <begin position="15"/>
        <end position="38"/>
    </location>
</feature>
<name>A0A5N8V4Z5_9ACTN</name>
<keyword evidence="1" id="KW-0812">Transmembrane</keyword>
<organism evidence="2 3">
    <name type="scientific">Streptomyces adustus</name>
    <dbReference type="NCBI Taxonomy" id="1609272"/>
    <lineage>
        <taxon>Bacteria</taxon>
        <taxon>Bacillati</taxon>
        <taxon>Actinomycetota</taxon>
        <taxon>Actinomycetes</taxon>
        <taxon>Kitasatosporales</taxon>
        <taxon>Streptomycetaceae</taxon>
        <taxon>Streptomyces</taxon>
    </lineage>
</organism>
<comment type="caution">
    <text evidence="2">The sequence shown here is derived from an EMBL/GenBank/DDBJ whole genome shotgun (WGS) entry which is preliminary data.</text>
</comment>
<evidence type="ECO:0000313" key="3">
    <source>
        <dbReference type="Proteomes" id="UP000325849"/>
    </source>
</evidence>
<protein>
    <submittedName>
        <fullName evidence="2">Uncharacterized protein</fullName>
    </submittedName>
</protein>
<evidence type="ECO:0000256" key="1">
    <source>
        <dbReference type="SAM" id="Phobius"/>
    </source>
</evidence>
<sequence>MHKQADDAATAQRVWWWLSAGVPLGLLAVAALLTALAIRFARRRVAGRSPAEDGSEGAPAPTD</sequence>
<evidence type="ECO:0000313" key="2">
    <source>
        <dbReference type="EMBL" id="MPY30253.1"/>
    </source>
</evidence>
<dbReference type="Proteomes" id="UP000325849">
    <property type="component" value="Unassembled WGS sequence"/>
</dbReference>
<gene>
    <name evidence="2" type="ORF">FNH09_02725</name>
</gene>
<dbReference type="EMBL" id="VJZD01000006">
    <property type="protein sequence ID" value="MPY30253.1"/>
    <property type="molecule type" value="Genomic_DNA"/>
</dbReference>
<reference evidence="2 3" key="1">
    <citation type="submission" date="2019-07" db="EMBL/GenBank/DDBJ databases">
        <title>New species of Amycolatopsis and Streptomyces.</title>
        <authorList>
            <person name="Duangmal K."/>
            <person name="Teo W.F.A."/>
            <person name="Lipun K."/>
        </authorList>
    </citation>
    <scope>NUCLEOTIDE SEQUENCE [LARGE SCALE GENOMIC DNA]</scope>
    <source>
        <strain evidence="2 3">NBRC 109810</strain>
    </source>
</reference>